<dbReference type="OrthoDB" id="69269at2759"/>
<accession>B4K378</accession>
<name>B4K378_DROGR</name>
<sequence>MSERSKGDVSSRVNNNAANRIVKNPLLSASVTGLSYDDYPNKPLLLPAAPPVVHATPSQPTNALIAGILNRGKCVSNP</sequence>
<dbReference type="AlphaFoldDB" id="B4K378"/>
<dbReference type="STRING" id="7222.B4K378"/>
<evidence type="ECO:0000313" key="2">
    <source>
        <dbReference type="Proteomes" id="UP000001070"/>
    </source>
</evidence>
<evidence type="ECO:0000313" key="1">
    <source>
        <dbReference type="EMBL" id="EDV90307.1"/>
    </source>
</evidence>
<dbReference type="EMBL" id="CH921125">
    <property type="protein sequence ID" value="EDV90307.1"/>
    <property type="molecule type" value="Genomic_DNA"/>
</dbReference>
<dbReference type="HOGENOM" id="CLU_2624577_0_0_1"/>
<gene>
    <name evidence="1" type="primary">Dgri\GH23806</name>
    <name evidence="1" type="ORF">Dgri_GH23806</name>
</gene>
<keyword evidence="2" id="KW-1185">Reference proteome</keyword>
<protein>
    <submittedName>
        <fullName evidence="1">GH23806</fullName>
    </submittedName>
</protein>
<reference evidence="1 2" key="1">
    <citation type="journal article" date="2007" name="Nature">
        <title>Evolution of genes and genomes on the Drosophila phylogeny.</title>
        <authorList>
            <consortium name="Drosophila 12 Genomes Consortium"/>
            <person name="Clark A.G."/>
            <person name="Eisen M.B."/>
            <person name="Smith D.R."/>
            <person name="Bergman C.M."/>
            <person name="Oliver B."/>
            <person name="Markow T.A."/>
            <person name="Kaufman T.C."/>
            <person name="Kellis M."/>
            <person name="Gelbart W."/>
            <person name="Iyer V.N."/>
            <person name="Pollard D.A."/>
            <person name="Sackton T.B."/>
            <person name="Larracuente A.M."/>
            <person name="Singh N.D."/>
            <person name="Abad J.P."/>
            <person name="Abt D.N."/>
            <person name="Adryan B."/>
            <person name="Aguade M."/>
            <person name="Akashi H."/>
            <person name="Anderson W.W."/>
            <person name="Aquadro C.F."/>
            <person name="Ardell D.H."/>
            <person name="Arguello R."/>
            <person name="Artieri C.G."/>
            <person name="Barbash D.A."/>
            <person name="Barker D."/>
            <person name="Barsanti P."/>
            <person name="Batterham P."/>
            <person name="Batzoglou S."/>
            <person name="Begun D."/>
            <person name="Bhutkar A."/>
            <person name="Blanco E."/>
            <person name="Bosak S.A."/>
            <person name="Bradley R.K."/>
            <person name="Brand A.D."/>
            <person name="Brent M.R."/>
            <person name="Brooks A.N."/>
            <person name="Brown R.H."/>
            <person name="Butlin R.K."/>
            <person name="Caggese C."/>
            <person name="Calvi B.R."/>
            <person name="Bernardo de Carvalho A."/>
            <person name="Caspi A."/>
            <person name="Castrezana S."/>
            <person name="Celniker S.E."/>
            <person name="Chang J.L."/>
            <person name="Chapple C."/>
            <person name="Chatterji S."/>
            <person name="Chinwalla A."/>
            <person name="Civetta A."/>
            <person name="Clifton S.W."/>
            <person name="Comeron J.M."/>
            <person name="Costello J.C."/>
            <person name="Coyne J.A."/>
            <person name="Daub J."/>
            <person name="David R.G."/>
            <person name="Delcher A.L."/>
            <person name="Delehaunty K."/>
            <person name="Do C.B."/>
            <person name="Ebling H."/>
            <person name="Edwards K."/>
            <person name="Eickbush T."/>
            <person name="Evans J.D."/>
            <person name="Filipski A."/>
            <person name="Findeiss S."/>
            <person name="Freyhult E."/>
            <person name="Fulton L."/>
            <person name="Fulton R."/>
            <person name="Garcia A.C."/>
            <person name="Gardiner A."/>
            <person name="Garfield D.A."/>
            <person name="Garvin B.E."/>
            <person name="Gibson G."/>
            <person name="Gilbert D."/>
            <person name="Gnerre S."/>
            <person name="Godfrey J."/>
            <person name="Good R."/>
            <person name="Gotea V."/>
            <person name="Gravely B."/>
            <person name="Greenberg A.J."/>
            <person name="Griffiths-Jones S."/>
            <person name="Gross S."/>
            <person name="Guigo R."/>
            <person name="Gustafson E.A."/>
            <person name="Haerty W."/>
            <person name="Hahn M.W."/>
            <person name="Halligan D.L."/>
            <person name="Halpern A.L."/>
            <person name="Halter G.M."/>
            <person name="Han M.V."/>
            <person name="Heger A."/>
            <person name="Hillier L."/>
            <person name="Hinrichs A.S."/>
            <person name="Holmes I."/>
            <person name="Hoskins R.A."/>
            <person name="Hubisz M.J."/>
            <person name="Hultmark D."/>
            <person name="Huntley M.A."/>
            <person name="Jaffe D.B."/>
            <person name="Jagadeeshan S."/>
            <person name="Jeck W.R."/>
            <person name="Johnson J."/>
            <person name="Jones C.D."/>
            <person name="Jordan W.C."/>
            <person name="Karpen G.H."/>
            <person name="Kataoka E."/>
            <person name="Keightley P.D."/>
            <person name="Kheradpour P."/>
            <person name="Kirkness E.F."/>
            <person name="Koerich L.B."/>
            <person name="Kristiansen K."/>
            <person name="Kudrna D."/>
            <person name="Kulathinal R.J."/>
            <person name="Kumar S."/>
            <person name="Kwok R."/>
            <person name="Lander E."/>
            <person name="Langley C.H."/>
            <person name="Lapoint R."/>
            <person name="Lazzaro B.P."/>
            <person name="Lee S.J."/>
            <person name="Levesque L."/>
            <person name="Li R."/>
            <person name="Lin C.F."/>
            <person name="Lin M.F."/>
            <person name="Lindblad-Toh K."/>
            <person name="Llopart A."/>
            <person name="Long M."/>
            <person name="Low L."/>
            <person name="Lozovsky E."/>
            <person name="Lu J."/>
            <person name="Luo M."/>
            <person name="Machado C.A."/>
            <person name="Makalowski W."/>
            <person name="Marzo M."/>
            <person name="Matsuda M."/>
            <person name="Matzkin L."/>
            <person name="McAllister B."/>
            <person name="McBride C.S."/>
            <person name="McKernan B."/>
            <person name="McKernan K."/>
            <person name="Mendez-Lago M."/>
            <person name="Minx P."/>
            <person name="Mollenhauer M.U."/>
            <person name="Montooth K."/>
            <person name="Mount S.M."/>
            <person name="Mu X."/>
            <person name="Myers E."/>
            <person name="Negre B."/>
            <person name="Newfeld S."/>
            <person name="Nielsen R."/>
            <person name="Noor M.A."/>
            <person name="O'Grady P."/>
            <person name="Pachter L."/>
            <person name="Papaceit M."/>
            <person name="Parisi M.J."/>
            <person name="Parisi M."/>
            <person name="Parts L."/>
            <person name="Pedersen J.S."/>
            <person name="Pesole G."/>
            <person name="Phillippy A.M."/>
            <person name="Ponting C.P."/>
            <person name="Pop M."/>
            <person name="Porcelli D."/>
            <person name="Powell J.R."/>
            <person name="Prohaska S."/>
            <person name="Pruitt K."/>
            <person name="Puig M."/>
            <person name="Quesneville H."/>
            <person name="Ram K.R."/>
            <person name="Rand D."/>
            <person name="Rasmussen M.D."/>
            <person name="Reed L.K."/>
            <person name="Reenan R."/>
            <person name="Reily A."/>
            <person name="Remington K.A."/>
            <person name="Rieger T.T."/>
            <person name="Ritchie M.G."/>
            <person name="Robin C."/>
            <person name="Rogers Y.H."/>
            <person name="Rohde C."/>
            <person name="Rozas J."/>
            <person name="Rubenfield M.J."/>
            <person name="Ruiz A."/>
            <person name="Russo S."/>
            <person name="Salzberg S.L."/>
            <person name="Sanchez-Gracia A."/>
            <person name="Saranga D.J."/>
            <person name="Sato H."/>
            <person name="Schaeffer S.W."/>
            <person name="Schatz M.C."/>
            <person name="Schlenke T."/>
            <person name="Schwartz R."/>
            <person name="Segarra C."/>
            <person name="Singh R.S."/>
            <person name="Sirot L."/>
            <person name="Sirota M."/>
            <person name="Sisneros N.B."/>
            <person name="Smith C.D."/>
            <person name="Smith T.F."/>
            <person name="Spieth J."/>
            <person name="Stage D.E."/>
            <person name="Stark A."/>
            <person name="Stephan W."/>
            <person name="Strausberg R.L."/>
            <person name="Strempel S."/>
            <person name="Sturgill D."/>
            <person name="Sutton G."/>
            <person name="Sutton G.G."/>
            <person name="Tao W."/>
            <person name="Teichmann S."/>
            <person name="Tobari Y.N."/>
            <person name="Tomimura Y."/>
            <person name="Tsolas J.M."/>
            <person name="Valente V.L."/>
            <person name="Venter E."/>
            <person name="Venter J.C."/>
            <person name="Vicario S."/>
            <person name="Vieira F.G."/>
            <person name="Vilella A.J."/>
            <person name="Villasante A."/>
            <person name="Walenz B."/>
            <person name="Wang J."/>
            <person name="Wasserman M."/>
            <person name="Watts T."/>
            <person name="Wilson D."/>
            <person name="Wilson R.K."/>
            <person name="Wing R.A."/>
            <person name="Wolfner M.F."/>
            <person name="Wong A."/>
            <person name="Wong G.K."/>
            <person name="Wu C.I."/>
            <person name="Wu G."/>
            <person name="Yamamoto D."/>
            <person name="Yang H.P."/>
            <person name="Yang S.P."/>
            <person name="Yorke J.A."/>
            <person name="Yoshida K."/>
            <person name="Zdobnov E."/>
            <person name="Zhang P."/>
            <person name="Zhang Y."/>
            <person name="Zimin A.V."/>
            <person name="Baldwin J."/>
            <person name="Abdouelleil A."/>
            <person name="Abdulkadir J."/>
            <person name="Abebe A."/>
            <person name="Abera B."/>
            <person name="Abreu J."/>
            <person name="Acer S.C."/>
            <person name="Aftuck L."/>
            <person name="Alexander A."/>
            <person name="An P."/>
            <person name="Anderson E."/>
            <person name="Anderson S."/>
            <person name="Arachi H."/>
            <person name="Azer M."/>
            <person name="Bachantsang P."/>
            <person name="Barry A."/>
            <person name="Bayul T."/>
            <person name="Berlin A."/>
            <person name="Bessette D."/>
            <person name="Bloom T."/>
            <person name="Blye J."/>
            <person name="Boguslavskiy L."/>
            <person name="Bonnet C."/>
            <person name="Boukhgalter B."/>
            <person name="Bourzgui I."/>
            <person name="Brown A."/>
            <person name="Cahill P."/>
            <person name="Channer S."/>
            <person name="Cheshatsang Y."/>
            <person name="Chuda L."/>
            <person name="Citroen M."/>
            <person name="Collymore A."/>
            <person name="Cooke P."/>
            <person name="Costello M."/>
            <person name="D'Aco K."/>
            <person name="Daza R."/>
            <person name="De Haan G."/>
            <person name="DeGray S."/>
            <person name="DeMaso C."/>
            <person name="Dhargay N."/>
            <person name="Dooley K."/>
            <person name="Dooley E."/>
            <person name="Doricent M."/>
            <person name="Dorje P."/>
            <person name="Dorjee K."/>
            <person name="Dupes A."/>
            <person name="Elong R."/>
            <person name="Falk J."/>
            <person name="Farina A."/>
            <person name="Faro S."/>
            <person name="Ferguson D."/>
            <person name="Fisher S."/>
            <person name="Foley C.D."/>
            <person name="Franke A."/>
            <person name="Friedrich D."/>
            <person name="Gadbois L."/>
            <person name="Gearin G."/>
            <person name="Gearin C.R."/>
            <person name="Giannoukos G."/>
            <person name="Goode T."/>
            <person name="Graham J."/>
            <person name="Grandbois E."/>
            <person name="Grewal S."/>
            <person name="Gyaltsen K."/>
            <person name="Hafez N."/>
            <person name="Hagos B."/>
            <person name="Hall J."/>
            <person name="Henson C."/>
            <person name="Hollinger A."/>
            <person name="Honan T."/>
            <person name="Huard M.D."/>
            <person name="Hughes L."/>
            <person name="Hurhula B."/>
            <person name="Husby M.E."/>
            <person name="Kamat A."/>
            <person name="Kanga B."/>
            <person name="Kashin S."/>
            <person name="Khazanovich D."/>
            <person name="Kisner P."/>
            <person name="Lance K."/>
            <person name="Lara M."/>
            <person name="Lee W."/>
            <person name="Lennon N."/>
            <person name="Letendre F."/>
            <person name="LeVine R."/>
            <person name="Lipovsky A."/>
            <person name="Liu X."/>
            <person name="Liu J."/>
            <person name="Liu S."/>
            <person name="Lokyitsang T."/>
            <person name="Lokyitsang Y."/>
            <person name="Lubonja R."/>
            <person name="Lui A."/>
            <person name="MacDonald P."/>
            <person name="Magnisalis V."/>
            <person name="Maru K."/>
            <person name="Matthews C."/>
            <person name="McCusker W."/>
            <person name="McDonough S."/>
            <person name="Mehta T."/>
            <person name="Meldrim J."/>
            <person name="Meneus L."/>
            <person name="Mihai O."/>
            <person name="Mihalev A."/>
            <person name="Mihova T."/>
            <person name="Mittelman R."/>
            <person name="Mlenga V."/>
            <person name="Montmayeur A."/>
            <person name="Mulrain L."/>
            <person name="Navidi A."/>
            <person name="Naylor J."/>
            <person name="Negash T."/>
            <person name="Nguyen T."/>
            <person name="Nguyen N."/>
            <person name="Nicol R."/>
            <person name="Norbu C."/>
            <person name="Norbu N."/>
            <person name="Novod N."/>
            <person name="O'Neill B."/>
            <person name="Osman S."/>
            <person name="Markiewicz E."/>
            <person name="Oyono O.L."/>
            <person name="Patti C."/>
            <person name="Phunkhang P."/>
            <person name="Pierre F."/>
            <person name="Priest M."/>
            <person name="Raghuraman S."/>
            <person name="Rege F."/>
            <person name="Reyes R."/>
            <person name="Rise C."/>
            <person name="Rogov P."/>
            <person name="Ross K."/>
            <person name="Ryan E."/>
            <person name="Settipalli S."/>
            <person name="Shea T."/>
            <person name="Sherpa N."/>
            <person name="Shi L."/>
            <person name="Shih D."/>
            <person name="Sparrow T."/>
            <person name="Spaulding J."/>
            <person name="Stalker J."/>
            <person name="Stange-Thomann N."/>
            <person name="Stavropoulos S."/>
            <person name="Stone C."/>
            <person name="Strader C."/>
            <person name="Tesfaye S."/>
            <person name="Thomson T."/>
            <person name="Thoulutsang Y."/>
            <person name="Thoulutsang D."/>
            <person name="Topham K."/>
            <person name="Topping I."/>
            <person name="Tsamla T."/>
            <person name="Vassiliev H."/>
            <person name="Vo A."/>
            <person name="Wangchuk T."/>
            <person name="Wangdi T."/>
            <person name="Weiand M."/>
            <person name="Wilkinson J."/>
            <person name="Wilson A."/>
            <person name="Yadav S."/>
            <person name="Young G."/>
            <person name="Yu Q."/>
            <person name="Zembek L."/>
            <person name="Zhong D."/>
            <person name="Zimmer A."/>
            <person name="Zwirko Z."/>
            <person name="Jaffe D.B."/>
            <person name="Alvarez P."/>
            <person name="Brockman W."/>
            <person name="Butler J."/>
            <person name="Chin C."/>
            <person name="Gnerre S."/>
            <person name="Grabherr M."/>
            <person name="Kleber M."/>
            <person name="Mauceli E."/>
            <person name="MacCallum I."/>
        </authorList>
    </citation>
    <scope>NUCLEOTIDE SEQUENCE [LARGE SCALE GENOMIC DNA]</scope>
    <source>
        <strain evidence="2">Tucson 15287-2541.00</strain>
    </source>
</reference>
<dbReference type="Proteomes" id="UP000001070">
    <property type="component" value="Unassembled WGS sequence"/>
</dbReference>
<organism evidence="2">
    <name type="scientific">Drosophila grimshawi</name>
    <name type="common">Hawaiian fruit fly</name>
    <name type="synonym">Idiomyia grimshawi</name>
    <dbReference type="NCBI Taxonomy" id="7222"/>
    <lineage>
        <taxon>Eukaryota</taxon>
        <taxon>Metazoa</taxon>
        <taxon>Ecdysozoa</taxon>
        <taxon>Arthropoda</taxon>
        <taxon>Hexapoda</taxon>
        <taxon>Insecta</taxon>
        <taxon>Pterygota</taxon>
        <taxon>Neoptera</taxon>
        <taxon>Endopterygota</taxon>
        <taxon>Diptera</taxon>
        <taxon>Brachycera</taxon>
        <taxon>Muscomorpha</taxon>
        <taxon>Ephydroidea</taxon>
        <taxon>Drosophilidae</taxon>
        <taxon>Drosophila</taxon>
        <taxon>Hawaiian Drosophila</taxon>
    </lineage>
</organism>
<proteinExistence type="predicted"/>